<reference evidence="3 4" key="1">
    <citation type="journal article" date="2023" name="G3 (Bethesda)">
        <title>A haplotype-resolved chromosome-scale genome for Quercus rubra L. provides insights into the genetics of adaptive traits for red oak species.</title>
        <authorList>
            <person name="Kapoor B."/>
            <person name="Jenkins J."/>
            <person name="Schmutz J."/>
            <person name="Zhebentyayeva T."/>
            <person name="Kuelheim C."/>
            <person name="Coggeshall M."/>
            <person name="Heim C."/>
            <person name="Lasky J.R."/>
            <person name="Leites L."/>
            <person name="Islam-Faridi N."/>
            <person name="Romero-Severson J."/>
            <person name="DeLeo V.L."/>
            <person name="Lucas S.M."/>
            <person name="Lazic D."/>
            <person name="Gailing O."/>
            <person name="Carlson J."/>
            <person name="Staton M."/>
        </authorList>
    </citation>
    <scope>NUCLEOTIDE SEQUENCE [LARGE SCALE GENOMIC DNA]</scope>
    <source>
        <strain evidence="3">Pseudo-F2</strain>
    </source>
</reference>
<evidence type="ECO:0000259" key="2">
    <source>
        <dbReference type="PROSITE" id="PS50157"/>
    </source>
</evidence>
<dbReference type="Pfam" id="PF13912">
    <property type="entry name" value="zf-C2H2_6"/>
    <property type="match status" value="1"/>
</dbReference>
<keyword evidence="1" id="KW-0862">Zinc</keyword>
<keyword evidence="1" id="KW-0863">Zinc-finger</keyword>
<dbReference type="EMBL" id="JAXUIC010000007">
    <property type="protein sequence ID" value="KAK4581798.1"/>
    <property type="molecule type" value="Genomic_DNA"/>
</dbReference>
<name>A0AAN7IHJ0_QUERU</name>
<dbReference type="InterPro" id="IPR036236">
    <property type="entry name" value="Znf_C2H2_sf"/>
</dbReference>
<protein>
    <recommendedName>
        <fullName evidence="2">C2H2-type domain-containing protein</fullName>
    </recommendedName>
</protein>
<dbReference type="PROSITE" id="PS00028">
    <property type="entry name" value="ZINC_FINGER_C2H2_1"/>
    <property type="match status" value="1"/>
</dbReference>
<keyword evidence="1" id="KW-0479">Metal-binding</keyword>
<keyword evidence="4" id="KW-1185">Reference proteome</keyword>
<evidence type="ECO:0000256" key="1">
    <source>
        <dbReference type="PROSITE-ProRule" id="PRU00042"/>
    </source>
</evidence>
<dbReference type="InterPro" id="IPR013087">
    <property type="entry name" value="Znf_C2H2_type"/>
</dbReference>
<dbReference type="PROSITE" id="PS50157">
    <property type="entry name" value="ZINC_FINGER_C2H2_2"/>
    <property type="match status" value="1"/>
</dbReference>
<dbReference type="Proteomes" id="UP001324115">
    <property type="component" value="Unassembled WGS sequence"/>
</dbReference>
<evidence type="ECO:0000313" key="3">
    <source>
        <dbReference type="EMBL" id="KAK4581798.1"/>
    </source>
</evidence>
<proteinExistence type="predicted"/>
<comment type="caution">
    <text evidence="3">The sequence shown here is derived from an EMBL/GenBank/DDBJ whole genome shotgun (WGS) entry which is preliminary data.</text>
</comment>
<dbReference type="AlphaFoldDB" id="A0AAN7IHJ0"/>
<gene>
    <name evidence="3" type="ORF">RGQ29_025093</name>
</gene>
<evidence type="ECO:0000313" key="4">
    <source>
        <dbReference type="Proteomes" id="UP001324115"/>
    </source>
</evidence>
<dbReference type="GO" id="GO:0008270">
    <property type="term" value="F:zinc ion binding"/>
    <property type="evidence" value="ECO:0007669"/>
    <property type="project" value="UniProtKB-KW"/>
</dbReference>
<feature type="domain" description="C2H2-type" evidence="2">
    <location>
        <begin position="34"/>
        <end position="61"/>
    </location>
</feature>
<sequence length="202" mass="22252">MLGYANSVESSTSSPNPRISSGRAWLSLHPPDAHVCSLCSKAFQTSQTLGSHQIAHWRERKEAQSLRFGQQGLLARNKKAILSPIPLRVVPPNDYQDFPHLSLPMPKHESVHSPEIELELSLGFGPSKEQDFEPLALRLGYHGPSGSVPRGDYGGNLGKVTRGKALAKYQPYVRNSNYKPFHVGEGDTGVTSMEKLDLTLRL</sequence>
<organism evidence="3 4">
    <name type="scientific">Quercus rubra</name>
    <name type="common">Northern red oak</name>
    <name type="synonym">Quercus borealis</name>
    <dbReference type="NCBI Taxonomy" id="3512"/>
    <lineage>
        <taxon>Eukaryota</taxon>
        <taxon>Viridiplantae</taxon>
        <taxon>Streptophyta</taxon>
        <taxon>Embryophyta</taxon>
        <taxon>Tracheophyta</taxon>
        <taxon>Spermatophyta</taxon>
        <taxon>Magnoliopsida</taxon>
        <taxon>eudicotyledons</taxon>
        <taxon>Gunneridae</taxon>
        <taxon>Pentapetalae</taxon>
        <taxon>rosids</taxon>
        <taxon>fabids</taxon>
        <taxon>Fagales</taxon>
        <taxon>Fagaceae</taxon>
        <taxon>Quercus</taxon>
    </lineage>
</organism>
<dbReference type="SUPFAM" id="SSF57667">
    <property type="entry name" value="beta-beta-alpha zinc fingers"/>
    <property type="match status" value="1"/>
</dbReference>
<accession>A0AAN7IHJ0</accession>